<dbReference type="RefSeq" id="WP_076428490.1">
    <property type="nucleotide sequence ID" value="NZ_FTNO01000001.1"/>
</dbReference>
<dbReference type="OrthoDB" id="372125at2157"/>
<dbReference type="GO" id="GO:0005525">
    <property type="term" value="F:GTP binding"/>
    <property type="evidence" value="ECO:0007669"/>
    <property type="project" value="UniProtKB-KW"/>
</dbReference>
<dbReference type="EMBL" id="FTNO01000001">
    <property type="protein sequence ID" value="SIQ97761.1"/>
    <property type="molecule type" value="Genomic_DNA"/>
</dbReference>
<evidence type="ECO:0000256" key="1">
    <source>
        <dbReference type="ARBA" id="ARBA00022741"/>
    </source>
</evidence>
<dbReference type="Pfam" id="PF16897">
    <property type="entry name" value="MMR_HSR1_Xtn"/>
    <property type="match status" value="1"/>
</dbReference>
<organism evidence="5 6">
    <name type="scientific">Haladaptatus litoreus</name>
    <dbReference type="NCBI Taxonomy" id="553468"/>
    <lineage>
        <taxon>Archaea</taxon>
        <taxon>Methanobacteriati</taxon>
        <taxon>Methanobacteriota</taxon>
        <taxon>Stenosarchaea group</taxon>
        <taxon>Halobacteria</taxon>
        <taxon>Halobacteriales</taxon>
        <taxon>Haladaptataceae</taxon>
        <taxon>Haladaptatus</taxon>
    </lineage>
</organism>
<proteinExistence type="predicted"/>
<dbReference type="Gene3D" id="3.40.50.300">
    <property type="entry name" value="P-loop containing nucleotide triphosphate hydrolases"/>
    <property type="match status" value="1"/>
</dbReference>
<accession>A0A1N6X6A0</accession>
<dbReference type="Pfam" id="PF01926">
    <property type="entry name" value="MMR_HSR1"/>
    <property type="match status" value="1"/>
</dbReference>
<dbReference type="InterPro" id="IPR012675">
    <property type="entry name" value="Beta-grasp_dom_sf"/>
</dbReference>
<dbReference type="GO" id="GO:0003924">
    <property type="term" value="F:GTPase activity"/>
    <property type="evidence" value="ECO:0007669"/>
    <property type="project" value="InterPro"/>
</dbReference>
<evidence type="ECO:0000313" key="6">
    <source>
        <dbReference type="Proteomes" id="UP000186914"/>
    </source>
</evidence>
<dbReference type="InterPro" id="IPR031167">
    <property type="entry name" value="G_OBG"/>
</dbReference>
<dbReference type="NCBIfam" id="TIGR00231">
    <property type="entry name" value="small_GTP"/>
    <property type="match status" value="1"/>
</dbReference>
<protein>
    <recommendedName>
        <fullName evidence="4">OBG-type G domain-containing protein</fullName>
    </recommendedName>
</protein>
<dbReference type="PROSITE" id="PS00905">
    <property type="entry name" value="GTP1_OBG"/>
    <property type="match status" value="1"/>
</dbReference>
<keyword evidence="6" id="KW-1185">Reference proteome</keyword>
<dbReference type="InterPro" id="IPR005225">
    <property type="entry name" value="Small_GTP-bd"/>
</dbReference>
<dbReference type="InterPro" id="IPR006074">
    <property type="entry name" value="GTP1-OBG_CS"/>
</dbReference>
<dbReference type="SUPFAM" id="SSF81271">
    <property type="entry name" value="TGS-like"/>
    <property type="match status" value="1"/>
</dbReference>
<evidence type="ECO:0000256" key="3">
    <source>
        <dbReference type="SAM" id="Coils"/>
    </source>
</evidence>
<dbReference type="AlphaFoldDB" id="A0A1N6X6A0"/>
<keyword evidence="2" id="KW-0342">GTP-binding</keyword>
<gene>
    <name evidence="5" type="ORF">SAMN05421858_1000</name>
</gene>
<dbReference type="PRINTS" id="PR00326">
    <property type="entry name" value="GTP1OBG"/>
</dbReference>
<dbReference type="Proteomes" id="UP000186914">
    <property type="component" value="Unassembled WGS sequence"/>
</dbReference>
<evidence type="ECO:0000313" key="5">
    <source>
        <dbReference type="EMBL" id="SIQ97761.1"/>
    </source>
</evidence>
<keyword evidence="3" id="KW-0175">Coiled coil</keyword>
<dbReference type="CDD" id="cd01896">
    <property type="entry name" value="DRG"/>
    <property type="match status" value="1"/>
</dbReference>
<dbReference type="InterPro" id="IPR004095">
    <property type="entry name" value="TGS"/>
</dbReference>
<dbReference type="InterPro" id="IPR045001">
    <property type="entry name" value="DRG"/>
</dbReference>
<dbReference type="Pfam" id="PF02824">
    <property type="entry name" value="TGS"/>
    <property type="match status" value="1"/>
</dbReference>
<dbReference type="InterPro" id="IPR006073">
    <property type="entry name" value="GTP-bd"/>
</dbReference>
<dbReference type="PROSITE" id="PS51710">
    <property type="entry name" value="G_OBG"/>
    <property type="match status" value="1"/>
</dbReference>
<dbReference type="PANTHER" id="PTHR43127">
    <property type="entry name" value="DEVELOPMENTALLY-REGULATED GTP-BINDING PROTEIN 2"/>
    <property type="match status" value="1"/>
</dbReference>
<dbReference type="Gene3D" id="3.10.20.30">
    <property type="match status" value="1"/>
</dbReference>
<reference evidence="6" key="1">
    <citation type="submission" date="2017-01" db="EMBL/GenBank/DDBJ databases">
        <authorList>
            <person name="Varghese N."/>
            <person name="Submissions S."/>
        </authorList>
    </citation>
    <scope>NUCLEOTIDE SEQUENCE [LARGE SCALE GENOMIC DNA]</scope>
    <source>
        <strain evidence="6">CGMCC 1.7737</strain>
    </source>
</reference>
<dbReference type="SUPFAM" id="SSF52540">
    <property type="entry name" value="P-loop containing nucleoside triphosphate hydrolases"/>
    <property type="match status" value="1"/>
</dbReference>
<feature type="domain" description="OBG-type G" evidence="4">
    <location>
        <begin position="61"/>
        <end position="292"/>
    </location>
</feature>
<dbReference type="InterPro" id="IPR027417">
    <property type="entry name" value="P-loop_NTPase"/>
</dbReference>
<evidence type="ECO:0000256" key="2">
    <source>
        <dbReference type="ARBA" id="ARBA00023134"/>
    </source>
</evidence>
<dbReference type="Gene3D" id="6.10.140.1070">
    <property type="match status" value="1"/>
</dbReference>
<keyword evidence="1" id="KW-0547">Nucleotide-binding</keyword>
<name>A0A1N6X6A0_9EURY</name>
<sequence>MGLEEEIEALREEITNTPYNKSTESHIGRLKAKLAEKKEKLENQSSAGGGEGYAVEKTGDATVAFVGFPSVGKSTLLNSLTAAESEVGAYEFTTLNVNPGMLQYNGANIQLLDVPGLIEGAAHGRGGGQEVLSVVRAADLVVFVLSVFEIDQYERLSKELYENKIRLDSTPPSISIAKKGRGGIRVTSSVDQDLSENVIKEILRERGYVNANVTLREKMDIDRLLDGIMDNREYIPSMVTVNKVDLIEPDYAEKVNDDLRDHDIDPDEAVFISAEKEKGLDALREKIWKELGLMRIYMDKPGRGVDYDEPLVLPQGSTIEDSFDRLGGDMRERFRFARVSGPSAKHDEQQVGKEHELADEDVLRMILRK</sequence>
<evidence type="ECO:0000259" key="4">
    <source>
        <dbReference type="PROSITE" id="PS51710"/>
    </source>
</evidence>
<dbReference type="InterPro" id="IPR031662">
    <property type="entry name" value="GTP-binding_2"/>
</dbReference>
<dbReference type="InterPro" id="IPR012676">
    <property type="entry name" value="TGS-like"/>
</dbReference>
<feature type="coiled-coil region" evidence="3">
    <location>
        <begin position="20"/>
        <end position="47"/>
    </location>
</feature>